<protein>
    <recommendedName>
        <fullName evidence="1">Ppx/GppA phosphatase N-terminal domain-containing protein</fullName>
    </recommendedName>
</protein>
<dbReference type="Gene3D" id="3.30.420.150">
    <property type="entry name" value="Exopolyphosphatase. Domain 2"/>
    <property type="match status" value="1"/>
</dbReference>
<reference evidence="2 3" key="1">
    <citation type="submission" date="2016-11" db="EMBL/GenBank/DDBJ databases">
        <title>Whole Genome Sequencing of Mucilaginibacter polytrichastri RG4-7(T) isolated from the moss sample.</title>
        <authorList>
            <person name="Li Y."/>
        </authorList>
    </citation>
    <scope>NUCLEOTIDE SEQUENCE [LARGE SCALE GENOMIC DNA]</scope>
    <source>
        <strain evidence="2 3">RG4-7</strain>
    </source>
</reference>
<dbReference type="EMBL" id="MPPL01000001">
    <property type="protein sequence ID" value="OKS87072.1"/>
    <property type="molecule type" value="Genomic_DNA"/>
</dbReference>
<keyword evidence="3" id="KW-1185">Reference proteome</keyword>
<dbReference type="Gene3D" id="3.30.420.40">
    <property type="match status" value="1"/>
</dbReference>
<dbReference type="InterPro" id="IPR003695">
    <property type="entry name" value="Ppx_GppA_N"/>
</dbReference>
<dbReference type="AlphaFoldDB" id="A0A1Q5ZZA2"/>
<dbReference type="InterPro" id="IPR043129">
    <property type="entry name" value="ATPase_NBD"/>
</dbReference>
<feature type="domain" description="Ppx/GppA phosphatase N-terminal" evidence="1">
    <location>
        <begin position="31"/>
        <end position="311"/>
    </location>
</feature>
<dbReference type="InterPro" id="IPR050273">
    <property type="entry name" value="GppA/Ppx_hydrolase"/>
</dbReference>
<evidence type="ECO:0000259" key="1">
    <source>
        <dbReference type="Pfam" id="PF02541"/>
    </source>
</evidence>
<organism evidence="2 3">
    <name type="scientific">Mucilaginibacter polytrichastri</name>
    <dbReference type="NCBI Taxonomy" id="1302689"/>
    <lineage>
        <taxon>Bacteria</taxon>
        <taxon>Pseudomonadati</taxon>
        <taxon>Bacteroidota</taxon>
        <taxon>Sphingobacteriia</taxon>
        <taxon>Sphingobacteriales</taxon>
        <taxon>Sphingobacteriaceae</taxon>
        <taxon>Mucilaginibacter</taxon>
    </lineage>
</organism>
<dbReference type="PANTHER" id="PTHR30005">
    <property type="entry name" value="EXOPOLYPHOSPHATASE"/>
    <property type="match status" value="1"/>
</dbReference>
<gene>
    <name evidence="2" type="ORF">RG47T_2531</name>
</gene>
<dbReference type="CDD" id="cd24055">
    <property type="entry name" value="ASKHA_NBD_ChPPX-like"/>
    <property type="match status" value="1"/>
</dbReference>
<evidence type="ECO:0000313" key="3">
    <source>
        <dbReference type="Proteomes" id="UP000186720"/>
    </source>
</evidence>
<evidence type="ECO:0000313" key="2">
    <source>
        <dbReference type="EMBL" id="OKS87072.1"/>
    </source>
</evidence>
<dbReference type="PANTHER" id="PTHR30005:SF0">
    <property type="entry name" value="RETROGRADE REGULATION PROTEIN 2"/>
    <property type="match status" value="1"/>
</dbReference>
<dbReference type="Pfam" id="PF02541">
    <property type="entry name" value="Ppx-GppA"/>
    <property type="match status" value="1"/>
</dbReference>
<dbReference type="Proteomes" id="UP000186720">
    <property type="component" value="Unassembled WGS sequence"/>
</dbReference>
<proteinExistence type="predicted"/>
<sequence>MNKPMRKRVAVMDLGTNTFHLLIVEGLSNDLKELRHDHVAVKLGEGGINKGLIQPAAFERGLQTMKSFQQYIEYYGVKEVKAIATSAMRSAANGKDFIDQVKAETGIRIETINGDSEASYIFYGVKASDVLSEATSLILDIGGGSIEFIIANNKQIFWKQSFEIGAARLMDKFHQIDPIPADSITEIHQYIDSILPDFYMVAGRYNIENLIGSSGAFETFAELSERTKGNEFDLKKFKSYQFDTADLINLTDNLIHSSHQQRLNNPSIIPVRVDMIVVASIVTRYLMQKLNINKVCMSAYSLKEGVLAEMMS</sequence>
<dbReference type="SUPFAM" id="SSF53067">
    <property type="entry name" value="Actin-like ATPase domain"/>
    <property type="match status" value="2"/>
</dbReference>
<name>A0A1Q5ZZA2_9SPHI</name>
<accession>A0A1Q5ZZA2</accession>
<dbReference type="STRING" id="1302689.RG47T_2531"/>
<comment type="caution">
    <text evidence="2">The sequence shown here is derived from an EMBL/GenBank/DDBJ whole genome shotgun (WGS) entry which is preliminary data.</text>
</comment>